<dbReference type="Proteomes" id="UP000215383">
    <property type="component" value="Chromosome 1"/>
</dbReference>
<evidence type="ECO:0000259" key="12">
    <source>
        <dbReference type="PROSITE" id="PS51643"/>
    </source>
</evidence>
<accession>A0A239TPS0</accession>
<dbReference type="InterPro" id="IPR014001">
    <property type="entry name" value="Helicase_ATP-bd"/>
</dbReference>
<feature type="domain" description="Helicase C-terminal" evidence="11">
    <location>
        <begin position="582"/>
        <end position="732"/>
    </location>
</feature>
<keyword evidence="14" id="KW-1185">Reference proteome</keyword>
<dbReference type="GO" id="GO:0051607">
    <property type="term" value="P:defense response to virus"/>
    <property type="evidence" value="ECO:0007669"/>
    <property type="project" value="UniProtKB-KW"/>
</dbReference>
<dbReference type="GO" id="GO:0004386">
    <property type="term" value="F:helicase activity"/>
    <property type="evidence" value="ECO:0007669"/>
    <property type="project" value="UniProtKB-KW"/>
</dbReference>
<dbReference type="InterPro" id="IPR038257">
    <property type="entry name" value="CRISPR-assoc_Cas3_HD_sf"/>
</dbReference>
<evidence type="ECO:0000256" key="6">
    <source>
        <dbReference type="ARBA" id="ARBA00022801"/>
    </source>
</evidence>
<keyword evidence="4" id="KW-0479">Metal-binding</keyword>
<dbReference type="SMART" id="SM00487">
    <property type="entry name" value="DEXDc"/>
    <property type="match status" value="1"/>
</dbReference>
<evidence type="ECO:0000256" key="2">
    <source>
        <dbReference type="ARBA" id="ARBA00009046"/>
    </source>
</evidence>
<dbReference type="PROSITE" id="PS51643">
    <property type="entry name" value="HD_CAS3"/>
    <property type="match status" value="1"/>
</dbReference>
<feature type="domain" description="Helicase ATP-binding" evidence="10">
    <location>
        <begin position="342"/>
        <end position="550"/>
    </location>
</feature>
<dbReference type="NCBIfam" id="TIGR01587">
    <property type="entry name" value="cas3_core"/>
    <property type="match status" value="1"/>
</dbReference>
<comment type="similarity">
    <text evidence="1">In the N-terminal section; belongs to the CRISPR-associated nuclease Cas3-HD family.</text>
</comment>
<dbReference type="eggNOG" id="COG1203">
    <property type="taxonomic scope" value="Bacteria"/>
</dbReference>
<organism evidence="13 14">
    <name type="scientific">Megamonas hypermegale</name>
    <dbReference type="NCBI Taxonomy" id="158847"/>
    <lineage>
        <taxon>Bacteria</taxon>
        <taxon>Bacillati</taxon>
        <taxon>Bacillota</taxon>
        <taxon>Negativicutes</taxon>
        <taxon>Selenomonadales</taxon>
        <taxon>Selenomonadaceae</taxon>
        <taxon>Megamonas</taxon>
    </lineage>
</organism>
<keyword evidence="9" id="KW-0051">Antiviral defense</keyword>
<dbReference type="GO" id="GO:0005524">
    <property type="term" value="F:ATP binding"/>
    <property type="evidence" value="ECO:0007669"/>
    <property type="project" value="UniProtKB-KW"/>
</dbReference>
<dbReference type="NCBIfam" id="TIGR01596">
    <property type="entry name" value="cas3_HD"/>
    <property type="match status" value="1"/>
</dbReference>
<evidence type="ECO:0000259" key="10">
    <source>
        <dbReference type="PROSITE" id="PS51192"/>
    </source>
</evidence>
<keyword evidence="6" id="KW-0378">Hydrolase</keyword>
<evidence type="ECO:0000313" key="13">
    <source>
        <dbReference type="EMBL" id="SNU99552.1"/>
    </source>
</evidence>
<dbReference type="InterPro" id="IPR006483">
    <property type="entry name" value="CRISPR-assoc_Cas3_HD"/>
</dbReference>
<dbReference type="InterPro" id="IPR006474">
    <property type="entry name" value="Helicase_Cas3_CRISPR-ass_core"/>
</dbReference>
<evidence type="ECO:0000256" key="4">
    <source>
        <dbReference type="ARBA" id="ARBA00022723"/>
    </source>
</evidence>
<dbReference type="GO" id="GO:0003677">
    <property type="term" value="F:DNA binding"/>
    <property type="evidence" value="ECO:0007669"/>
    <property type="project" value="InterPro"/>
</dbReference>
<comment type="similarity">
    <text evidence="2">In the central section; belongs to the CRISPR-associated helicase Cas3 family.</text>
</comment>
<keyword evidence="8" id="KW-0067">ATP-binding</keyword>
<dbReference type="InterPro" id="IPR001650">
    <property type="entry name" value="Helicase_C-like"/>
</dbReference>
<dbReference type="GO" id="GO:0004518">
    <property type="term" value="F:nuclease activity"/>
    <property type="evidence" value="ECO:0007669"/>
    <property type="project" value="UniProtKB-KW"/>
</dbReference>
<dbReference type="InterPro" id="IPR054712">
    <property type="entry name" value="Cas3-like_dom"/>
</dbReference>
<evidence type="ECO:0000256" key="8">
    <source>
        <dbReference type="ARBA" id="ARBA00022840"/>
    </source>
</evidence>
<dbReference type="Pfam" id="PF22590">
    <property type="entry name" value="Cas3-like_C_2"/>
    <property type="match status" value="1"/>
</dbReference>
<evidence type="ECO:0000313" key="14">
    <source>
        <dbReference type="Proteomes" id="UP000215383"/>
    </source>
</evidence>
<name>A0A239TPS0_9FIRM</name>
<dbReference type="Gene3D" id="3.40.50.300">
    <property type="entry name" value="P-loop containing nucleotide triphosphate hydrolases"/>
    <property type="match status" value="2"/>
</dbReference>
<keyword evidence="5" id="KW-0547">Nucleotide-binding</keyword>
<dbReference type="PROSITE" id="PS51194">
    <property type="entry name" value="HELICASE_CTER"/>
    <property type="match status" value="1"/>
</dbReference>
<dbReference type="GeneID" id="78507147"/>
<gene>
    <name evidence="13" type="ORF">SAMEA4364220_01139</name>
</gene>
<protein>
    <submittedName>
        <fullName evidence="13">Helicase Cas3</fullName>
    </submittedName>
</protein>
<feature type="domain" description="HD Cas3-type" evidence="12">
    <location>
        <begin position="30"/>
        <end position="270"/>
    </location>
</feature>
<dbReference type="GO" id="GO:0046872">
    <property type="term" value="F:metal ion binding"/>
    <property type="evidence" value="ECO:0007669"/>
    <property type="project" value="UniProtKB-KW"/>
</dbReference>
<dbReference type="SUPFAM" id="SSF52540">
    <property type="entry name" value="P-loop containing nucleoside triphosphate hydrolases"/>
    <property type="match status" value="1"/>
</dbReference>
<sequence>MDYKILNDLIENVDKYKAHRKPKNEEEKDGEQIYETLLEHTRRTERCFNEFWKAKKCDDVLDRFCDVLWQDKVIKKKDIEEAKIILKEMIEAIPIFHDLGKINPNFQIEKMENKEIIKDKNFIGTKHSFISAILYLSYFRNNIMKKIKGRKIKGLLKEFILYHAYIIERHHSGINKINDFIGKINFKINNNSEQVIKELPISKLIEAITKSKIYLNDLSLEEGDTDIIIASFEDTKFMNKNGKQRNREQGIYICIYIRWLYSLLVASDYYATSEFMNNGSFNEVEDLNNVQDWINIYENTGLMESIRKYQNEIYPMSIENLNKATNINILRSEIFCEAEEQIKNNYQENIFYLEAPTGSGKSNTAMNLSFKLMSLNKDLCKIFWIYPFNTLVEQNLDTLENIFGKKENIISKIAVINSLTPIKLKHVDCKGNTISENDEADENSEKSVYRQFLLDRQFLNYPMILSTHVSLFNTIFGESQQNLFGFYQLINSVIVLDEIQSYKNSIWTEIICFLKPLAKLFNMKIIIMSATLPNLDRLSQGQSEAIFLLKDSNKFFKTDCFKNRVQLNYDLLDNQSDDKFVQLKEHLKQYLDKNKKILIEFIKKRTANDFWMNLVEDEYFAEKNIKIEYLSGDDSLAERKRILDEVKNTKKTIILIATQVIEAGVDLDMDIGYKNISKLDSEEQFIGRINRSCKRKGITYFFKIDDAKTIYKNDIRVDSEFTVEEENMREILINKNFGDYYNKILDVTKKNNKATFKDFLENIADLNYERIAKNMKLIDENKNIVQVYLARTIKDVNGNVINGKEIWQQYINLLKMRYSMDYAEWKVNMSIITSKMNYFIYQVNKANLELKEYNDKMGNIIYIEDGDKYFKKDKFNREMLQGVGGIDFI</sequence>
<dbReference type="SMART" id="SM00490">
    <property type="entry name" value="HELICc"/>
    <property type="match status" value="1"/>
</dbReference>
<dbReference type="Pfam" id="PF18019">
    <property type="entry name" value="Cas3_HD"/>
    <property type="match status" value="1"/>
</dbReference>
<dbReference type="Gene3D" id="1.10.3210.30">
    <property type="match status" value="1"/>
</dbReference>
<evidence type="ECO:0000256" key="9">
    <source>
        <dbReference type="ARBA" id="ARBA00023118"/>
    </source>
</evidence>
<evidence type="ECO:0000256" key="7">
    <source>
        <dbReference type="ARBA" id="ARBA00022806"/>
    </source>
</evidence>
<reference evidence="13 14" key="1">
    <citation type="submission" date="2017-06" db="EMBL/GenBank/DDBJ databases">
        <authorList>
            <consortium name="Pathogen Informatics"/>
        </authorList>
    </citation>
    <scope>NUCLEOTIDE SEQUENCE [LARGE SCALE GENOMIC DNA]</scope>
    <source>
        <strain evidence="13 14">NCTC10570</strain>
    </source>
</reference>
<dbReference type="PROSITE" id="PS51192">
    <property type="entry name" value="HELICASE_ATP_BIND_1"/>
    <property type="match status" value="1"/>
</dbReference>
<dbReference type="InterPro" id="IPR027417">
    <property type="entry name" value="P-loop_NTPase"/>
</dbReference>
<keyword evidence="7 13" id="KW-0347">Helicase</keyword>
<dbReference type="Pfam" id="PF04851">
    <property type="entry name" value="ResIII"/>
    <property type="match status" value="1"/>
</dbReference>
<evidence type="ECO:0000256" key="1">
    <source>
        <dbReference type="ARBA" id="ARBA00006847"/>
    </source>
</evidence>
<evidence type="ECO:0000259" key="11">
    <source>
        <dbReference type="PROSITE" id="PS51194"/>
    </source>
</evidence>
<dbReference type="RefSeq" id="WP_027889741.1">
    <property type="nucleotide sequence ID" value="NZ_LT906446.1"/>
</dbReference>
<dbReference type="CDD" id="cd09641">
    <property type="entry name" value="Cas3''_I"/>
    <property type="match status" value="1"/>
</dbReference>
<keyword evidence="3" id="KW-0540">Nuclease</keyword>
<dbReference type="AlphaFoldDB" id="A0A239TPS0"/>
<dbReference type="InterPro" id="IPR006935">
    <property type="entry name" value="Helicase/UvrB_N"/>
</dbReference>
<dbReference type="GO" id="GO:0016787">
    <property type="term" value="F:hydrolase activity"/>
    <property type="evidence" value="ECO:0007669"/>
    <property type="project" value="UniProtKB-KW"/>
</dbReference>
<evidence type="ECO:0000256" key="3">
    <source>
        <dbReference type="ARBA" id="ARBA00022722"/>
    </source>
</evidence>
<dbReference type="EMBL" id="LT906446">
    <property type="protein sequence ID" value="SNU99552.1"/>
    <property type="molecule type" value="Genomic_DNA"/>
</dbReference>
<evidence type="ECO:0000256" key="5">
    <source>
        <dbReference type="ARBA" id="ARBA00022741"/>
    </source>
</evidence>
<dbReference type="CDD" id="cd18785">
    <property type="entry name" value="SF2_C"/>
    <property type="match status" value="1"/>
</dbReference>
<proteinExistence type="inferred from homology"/>